<evidence type="ECO:0000259" key="6">
    <source>
        <dbReference type="Pfam" id="PF07291"/>
    </source>
</evidence>
<dbReference type="AlphaFoldDB" id="A0A9X7E8L5"/>
<evidence type="ECO:0000256" key="3">
    <source>
        <dbReference type="ARBA" id="ARBA00022989"/>
    </source>
</evidence>
<protein>
    <recommendedName>
        <fullName evidence="6">Methylamine utilisation protein MauE domain-containing protein</fullName>
    </recommendedName>
</protein>
<dbReference type="GO" id="GO:0016020">
    <property type="term" value="C:membrane"/>
    <property type="evidence" value="ECO:0007669"/>
    <property type="project" value="UniProtKB-SubCell"/>
</dbReference>
<name>A0A9X7E8L5_BACCE</name>
<comment type="caution">
    <text evidence="7">The sequence shown here is derived from an EMBL/GenBank/DDBJ whole genome shotgun (WGS) entry which is preliminary data.</text>
</comment>
<organism evidence="7 8">
    <name type="scientific">Bacillus cereus</name>
    <dbReference type="NCBI Taxonomy" id="1396"/>
    <lineage>
        <taxon>Bacteria</taxon>
        <taxon>Bacillati</taxon>
        <taxon>Bacillota</taxon>
        <taxon>Bacilli</taxon>
        <taxon>Bacillales</taxon>
        <taxon>Bacillaceae</taxon>
        <taxon>Bacillus</taxon>
        <taxon>Bacillus cereus group</taxon>
    </lineage>
</organism>
<feature type="transmembrane region" description="Helical" evidence="5">
    <location>
        <begin position="153"/>
        <end position="171"/>
    </location>
</feature>
<feature type="transmembrane region" description="Helical" evidence="5">
    <location>
        <begin position="43"/>
        <end position="65"/>
    </location>
</feature>
<feature type="transmembrane region" description="Helical" evidence="5">
    <location>
        <begin position="71"/>
        <end position="89"/>
    </location>
</feature>
<dbReference type="EMBL" id="NUUR01000023">
    <property type="protein sequence ID" value="PHG82965.1"/>
    <property type="molecule type" value="Genomic_DNA"/>
</dbReference>
<dbReference type="RefSeq" id="WP_016082991.1">
    <property type="nucleotide sequence ID" value="NZ_NUQH01000006.1"/>
</dbReference>
<reference evidence="7 8" key="1">
    <citation type="submission" date="2017-09" db="EMBL/GenBank/DDBJ databases">
        <title>Large-scale bioinformatics analysis of Bacillus genomes uncovers conserved roles of natural products in bacterial physiology.</title>
        <authorList>
            <consortium name="Agbiome Team Llc"/>
            <person name="Bleich R.M."/>
            <person name="Grubbs K.J."/>
            <person name="Santa Maria K.C."/>
            <person name="Allen S.E."/>
            <person name="Farag S."/>
            <person name="Shank E.A."/>
            <person name="Bowers A."/>
        </authorList>
    </citation>
    <scope>NUCLEOTIDE SEQUENCE [LARGE SCALE GENOMIC DNA]</scope>
    <source>
        <strain evidence="7 8">AFS029792</strain>
    </source>
</reference>
<feature type="domain" description="Methylamine utilisation protein MauE" evidence="6">
    <location>
        <begin position="1"/>
        <end position="130"/>
    </location>
</feature>
<feature type="transmembrane region" description="Helical" evidence="5">
    <location>
        <begin position="115"/>
        <end position="133"/>
    </location>
</feature>
<keyword evidence="4 5" id="KW-0472">Membrane</keyword>
<accession>A0A9X7E8L5</accession>
<proteinExistence type="predicted"/>
<dbReference type="GO" id="GO:0030416">
    <property type="term" value="P:methylamine metabolic process"/>
    <property type="evidence" value="ECO:0007669"/>
    <property type="project" value="InterPro"/>
</dbReference>
<dbReference type="Pfam" id="PF07291">
    <property type="entry name" value="MauE"/>
    <property type="match status" value="1"/>
</dbReference>
<evidence type="ECO:0000313" key="8">
    <source>
        <dbReference type="Proteomes" id="UP000225135"/>
    </source>
</evidence>
<keyword evidence="3 5" id="KW-1133">Transmembrane helix</keyword>
<evidence type="ECO:0000256" key="1">
    <source>
        <dbReference type="ARBA" id="ARBA00004141"/>
    </source>
</evidence>
<dbReference type="Proteomes" id="UP000225135">
    <property type="component" value="Unassembled WGS sequence"/>
</dbReference>
<sequence length="314" mass="36555">MEFMTLFFRYFLFFLFFSVLFKKTKSFHSHLETIKSYAIINEGFVYPIAIIEIILQLYITASFLLGIHLKQGIILAMSLLTIYTIGIFIKLQYSKNNILCGCGGILGNHPLSWKLIIRNLLLLLISIFIYLYPSNLMNLDWYINFGEFKFKAIVVWSFLLAFFVAIILSIINNVTEHTPTETNENKYGYIGKKIILESLKSNRSWRYNDIDLLNNKKIIILLLKSDCNACRTLVEQISFGNPMERLPCIAIIDEGDDYTLSYFDSLLKKINIPLIESLTFYNKFKVPHPYAILVNNEVIEDEGFSVIDEYFKNR</sequence>
<evidence type="ECO:0000256" key="2">
    <source>
        <dbReference type="ARBA" id="ARBA00022692"/>
    </source>
</evidence>
<gene>
    <name evidence="7" type="ORF">COI69_09220</name>
</gene>
<keyword evidence="2 5" id="KW-0812">Transmembrane</keyword>
<feature type="transmembrane region" description="Helical" evidence="5">
    <location>
        <begin position="6"/>
        <end position="22"/>
    </location>
</feature>
<evidence type="ECO:0000256" key="4">
    <source>
        <dbReference type="ARBA" id="ARBA00023136"/>
    </source>
</evidence>
<dbReference type="InterPro" id="IPR009908">
    <property type="entry name" value="Methylamine_util_MauE"/>
</dbReference>
<evidence type="ECO:0000256" key="5">
    <source>
        <dbReference type="SAM" id="Phobius"/>
    </source>
</evidence>
<evidence type="ECO:0000313" key="7">
    <source>
        <dbReference type="EMBL" id="PHG82965.1"/>
    </source>
</evidence>
<comment type="subcellular location">
    <subcellularLocation>
        <location evidence="1">Membrane</location>
        <topology evidence="1">Multi-pass membrane protein</topology>
    </subcellularLocation>
</comment>